<dbReference type="AlphaFoldDB" id="L1IFV9"/>
<evidence type="ECO:0000259" key="12">
    <source>
        <dbReference type="Pfam" id="PF00060"/>
    </source>
</evidence>
<feature type="transmembrane region" description="Helical" evidence="11">
    <location>
        <begin position="455"/>
        <end position="478"/>
    </location>
</feature>
<evidence type="ECO:0000256" key="11">
    <source>
        <dbReference type="SAM" id="Phobius"/>
    </source>
</evidence>
<feature type="domain" description="Ionotropic glutamate receptor C-terminal" evidence="12">
    <location>
        <begin position="456"/>
        <end position="774"/>
    </location>
</feature>
<feature type="transmembrane region" description="Helical" evidence="11">
    <location>
        <begin position="123"/>
        <end position="143"/>
    </location>
</feature>
<organism evidence="13">
    <name type="scientific">Guillardia theta (strain CCMP2712)</name>
    <name type="common">Cryptophyte</name>
    <dbReference type="NCBI Taxonomy" id="905079"/>
    <lineage>
        <taxon>Eukaryota</taxon>
        <taxon>Cryptophyceae</taxon>
        <taxon>Pyrenomonadales</taxon>
        <taxon>Geminigeraceae</taxon>
        <taxon>Guillardia</taxon>
    </lineage>
</organism>
<accession>L1IFV9</accession>
<name>L1IFV9_GUITC</name>
<dbReference type="SUPFAM" id="SSF53850">
    <property type="entry name" value="Periplasmic binding protein-like II"/>
    <property type="match status" value="1"/>
</dbReference>
<reference evidence="14" key="3">
    <citation type="submission" date="2016-03" db="UniProtKB">
        <authorList>
            <consortium name="EnsemblProtists"/>
        </authorList>
    </citation>
    <scope>IDENTIFICATION</scope>
</reference>
<dbReference type="eggNOG" id="KOG1052">
    <property type="taxonomic scope" value="Eukaryota"/>
</dbReference>
<dbReference type="Gene3D" id="1.10.287.70">
    <property type="match status" value="1"/>
</dbReference>
<dbReference type="PaxDb" id="55529-EKX34967"/>
<dbReference type="GeneID" id="17291703"/>
<evidence type="ECO:0000256" key="8">
    <source>
        <dbReference type="ARBA" id="ARBA00023180"/>
    </source>
</evidence>
<dbReference type="RefSeq" id="XP_005821947.1">
    <property type="nucleotide sequence ID" value="XM_005821890.1"/>
</dbReference>
<keyword evidence="7" id="KW-0675">Receptor</keyword>
<feature type="transmembrane region" description="Helical" evidence="11">
    <location>
        <begin position="89"/>
        <end position="111"/>
    </location>
</feature>
<comment type="subcellular location">
    <subcellularLocation>
        <location evidence="1">Membrane</location>
        <topology evidence="1">Multi-pass membrane protein</topology>
    </subcellularLocation>
</comment>
<dbReference type="Pfam" id="PF00060">
    <property type="entry name" value="Lig_chan"/>
    <property type="match status" value="1"/>
</dbReference>
<dbReference type="GO" id="GO:0016020">
    <property type="term" value="C:membrane"/>
    <property type="evidence" value="ECO:0007669"/>
    <property type="project" value="UniProtKB-SubCell"/>
</dbReference>
<dbReference type="KEGG" id="gtt:GUITHDRAFT_118811"/>
<dbReference type="Gene3D" id="3.40.190.10">
    <property type="entry name" value="Periplasmic binding protein-like II"/>
    <property type="match status" value="1"/>
</dbReference>
<keyword evidence="10" id="KW-0407">Ion channel</keyword>
<evidence type="ECO:0000256" key="4">
    <source>
        <dbReference type="ARBA" id="ARBA00022989"/>
    </source>
</evidence>
<dbReference type="GO" id="GO:0015276">
    <property type="term" value="F:ligand-gated monoatomic ion channel activity"/>
    <property type="evidence" value="ECO:0007669"/>
    <property type="project" value="InterPro"/>
</dbReference>
<sequence>MEGGCMLVVLKSQDCLVVVSIFLLACSSILITCGSILLTLLETPEYCQILARQCQQFGLEDLQNISTICGYDNHRCYVQNVFPISLQTIAVYCCYLTSTIPFFIGTWNLCFMRVRWRCSVRQVVALGLFVLVGAVFCAISTFVTLNSFRVASGQCDNINSRSSNPCSQFLALLVVFSVSNMLLIALLTMSMVIFLLNITIASSQQAMPAQQEEAEESESEEDAAVSPVVHPNHRFRCLQSLRANNLMKVDFEAALSGNVKVQEEAMKLLFTPVSVSIWDSPYSPSQTNAGLFRGVTFRVVVYQVPPFVNIEDPEATSLGDPGNVKQKRNYVNGKISGLIIDLLEQIKTLLNCEFEYLYPCKKSDNTCYAADFASSSAALQMLNVDGPESSLYYGGGADMCPDFNCLVGGNVKISEKNLRNYFFTQPFLQNGFVLVTRSGEAEPNIMSWADPMTSFVWTIVMIEVSVVALCLCFTEGYGFINSLSEFRWNPVRLLVEGFYWSLLQLFGAAARTPVTVAGKILIATQLFFKLILISVYTGNLNSFLSSVPTSTRVGRIEDFFKTTKGFSKSNSICVPSENPSVQQYLQLLSENNPDFQYQRVNGTTVDDCLMAVYLNKATATFYDQPVVIAKLASSFYQNSLCGNVGGYCRDPNATTMKTLTNLTDLTKIPINSEVTLTVLGEEACICPSLDVQYNCINSNNYEFLGVSGSLVTVGELFNNFGYGFAFRRSVDPKALKYTTFNQGSQLVCPGSGQGPVTLQLKNVSGLFLFTGCGVLLGTLIGLGELLVKISIACFKCCMEFKKRVEAEIKDYADTVKREQGLPVEPELSEHGRFVQNIVDSLDDTKEKIQEIESILRRVNK</sequence>
<evidence type="ECO:0000256" key="9">
    <source>
        <dbReference type="ARBA" id="ARBA00023286"/>
    </source>
</evidence>
<keyword evidence="4 11" id="KW-1133">Transmembrane helix</keyword>
<keyword evidence="8" id="KW-0325">Glycoprotein</keyword>
<keyword evidence="2" id="KW-0813">Transport</keyword>
<protein>
    <recommendedName>
        <fullName evidence="12">Ionotropic glutamate receptor C-terminal domain-containing protein</fullName>
    </recommendedName>
</protein>
<feature type="transmembrane region" description="Helical" evidence="11">
    <location>
        <begin position="16"/>
        <end position="41"/>
    </location>
</feature>
<reference evidence="15" key="2">
    <citation type="submission" date="2012-11" db="EMBL/GenBank/DDBJ databases">
        <authorList>
            <person name="Kuo A."/>
            <person name="Curtis B.A."/>
            <person name="Tanifuji G."/>
            <person name="Burki F."/>
            <person name="Gruber A."/>
            <person name="Irimia M."/>
            <person name="Maruyama S."/>
            <person name="Arias M.C."/>
            <person name="Ball S.G."/>
            <person name="Gile G.H."/>
            <person name="Hirakawa Y."/>
            <person name="Hopkins J.F."/>
            <person name="Rensing S.A."/>
            <person name="Schmutz J."/>
            <person name="Symeonidi A."/>
            <person name="Elias M."/>
            <person name="Eveleigh R.J."/>
            <person name="Herman E.K."/>
            <person name="Klute M.J."/>
            <person name="Nakayama T."/>
            <person name="Obornik M."/>
            <person name="Reyes-Prieto A."/>
            <person name="Armbrust E.V."/>
            <person name="Aves S.J."/>
            <person name="Beiko R.G."/>
            <person name="Coutinho P."/>
            <person name="Dacks J.B."/>
            <person name="Durnford D.G."/>
            <person name="Fast N.M."/>
            <person name="Green B.R."/>
            <person name="Grisdale C."/>
            <person name="Hempe F."/>
            <person name="Henrissat B."/>
            <person name="Hoppner M.P."/>
            <person name="Ishida K.-I."/>
            <person name="Kim E."/>
            <person name="Koreny L."/>
            <person name="Kroth P.G."/>
            <person name="Liu Y."/>
            <person name="Malik S.-B."/>
            <person name="Maier U.G."/>
            <person name="McRose D."/>
            <person name="Mock T."/>
            <person name="Neilson J.A."/>
            <person name="Onodera N.T."/>
            <person name="Poole A.M."/>
            <person name="Pritham E.J."/>
            <person name="Richards T.A."/>
            <person name="Rocap G."/>
            <person name="Roy S.W."/>
            <person name="Sarai C."/>
            <person name="Schaack S."/>
            <person name="Shirato S."/>
            <person name="Slamovits C.H."/>
            <person name="Spencer D.F."/>
            <person name="Suzuki S."/>
            <person name="Worden A.Z."/>
            <person name="Zauner S."/>
            <person name="Barry K."/>
            <person name="Bell C."/>
            <person name="Bharti A.K."/>
            <person name="Crow J.A."/>
            <person name="Grimwood J."/>
            <person name="Kramer R."/>
            <person name="Lindquist E."/>
            <person name="Lucas S."/>
            <person name="Salamov A."/>
            <person name="McFadden G.I."/>
            <person name="Lane C.E."/>
            <person name="Keeling P.J."/>
            <person name="Gray M.W."/>
            <person name="Grigoriev I.V."/>
            <person name="Archibald J.M."/>
        </authorList>
    </citation>
    <scope>NUCLEOTIDE SEQUENCE</scope>
    <source>
        <strain evidence="15">CCMP2712</strain>
    </source>
</reference>
<evidence type="ECO:0000313" key="14">
    <source>
        <dbReference type="EnsemblProtists" id="EKX34967"/>
    </source>
</evidence>
<evidence type="ECO:0000313" key="13">
    <source>
        <dbReference type="EMBL" id="EKX34967.1"/>
    </source>
</evidence>
<evidence type="ECO:0000256" key="7">
    <source>
        <dbReference type="ARBA" id="ARBA00023170"/>
    </source>
</evidence>
<dbReference type="Proteomes" id="UP000011087">
    <property type="component" value="Unassembled WGS sequence"/>
</dbReference>
<keyword evidence="9" id="KW-1071">Ligand-gated ion channel</keyword>
<feature type="transmembrane region" description="Helical" evidence="11">
    <location>
        <begin position="766"/>
        <end position="787"/>
    </location>
</feature>
<evidence type="ECO:0000313" key="15">
    <source>
        <dbReference type="Proteomes" id="UP000011087"/>
    </source>
</evidence>
<evidence type="ECO:0000256" key="1">
    <source>
        <dbReference type="ARBA" id="ARBA00004141"/>
    </source>
</evidence>
<evidence type="ECO:0000256" key="10">
    <source>
        <dbReference type="ARBA" id="ARBA00023303"/>
    </source>
</evidence>
<keyword evidence="15" id="KW-1185">Reference proteome</keyword>
<feature type="transmembrane region" description="Helical" evidence="11">
    <location>
        <begin position="169"/>
        <end position="196"/>
    </location>
</feature>
<dbReference type="OrthoDB" id="5984008at2759"/>
<dbReference type="PANTHER" id="PTHR18966">
    <property type="entry name" value="IONOTROPIC GLUTAMATE RECEPTOR"/>
    <property type="match status" value="1"/>
</dbReference>
<keyword evidence="5" id="KW-0406">Ion transport</keyword>
<dbReference type="EnsemblProtists" id="EKX34967">
    <property type="protein sequence ID" value="EKX34967"/>
    <property type="gene ID" value="GUITHDRAFT_118811"/>
</dbReference>
<reference evidence="13 15" key="1">
    <citation type="journal article" date="2012" name="Nature">
        <title>Algal genomes reveal evolutionary mosaicism and the fate of nucleomorphs.</title>
        <authorList>
            <consortium name="DOE Joint Genome Institute"/>
            <person name="Curtis B.A."/>
            <person name="Tanifuji G."/>
            <person name="Burki F."/>
            <person name="Gruber A."/>
            <person name="Irimia M."/>
            <person name="Maruyama S."/>
            <person name="Arias M.C."/>
            <person name="Ball S.G."/>
            <person name="Gile G.H."/>
            <person name="Hirakawa Y."/>
            <person name="Hopkins J.F."/>
            <person name="Kuo A."/>
            <person name="Rensing S.A."/>
            <person name="Schmutz J."/>
            <person name="Symeonidi A."/>
            <person name="Elias M."/>
            <person name="Eveleigh R.J."/>
            <person name="Herman E.K."/>
            <person name="Klute M.J."/>
            <person name="Nakayama T."/>
            <person name="Obornik M."/>
            <person name="Reyes-Prieto A."/>
            <person name="Armbrust E.V."/>
            <person name="Aves S.J."/>
            <person name="Beiko R.G."/>
            <person name="Coutinho P."/>
            <person name="Dacks J.B."/>
            <person name="Durnford D.G."/>
            <person name="Fast N.M."/>
            <person name="Green B.R."/>
            <person name="Grisdale C.J."/>
            <person name="Hempel F."/>
            <person name="Henrissat B."/>
            <person name="Hoppner M.P."/>
            <person name="Ishida K."/>
            <person name="Kim E."/>
            <person name="Koreny L."/>
            <person name="Kroth P.G."/>
            <person name="Liu Y."/>
            <person name="Malik S.B."/>
            <person name="Maier U.G."/>
            <person name="McRose D."/>
            <person name="Mock T."/>
            <person name="Neilson J.A."/>
            <person name="Onodera N.T."/>
            <person name="Poole A.M."/>
            <person name="Pritham E.J."/>
            <person name="Richards T.A."/>
            <person name="Rocap G."/>
            <person name="Roy S.W."/>
            <person name="Sarai C."/>
            <person name="Schaack S."/>
            <person name="Shirato S."/>
            <person name="Slamovits C.H."/>
            <person name="Spencer D.F."/>
            <person name="Suzuki S."/>
            <person name="Worden A.Z."/>
            <person name="Zauner S."/>
            <person name="Barry K."/>
            <person name="Bell C."/>
            <person name="Bharti A.K."/>
            <person name="Crow J.A."/>
            <person name="Grimwood J."/>
            <person name="Kramer R."/>
            <person name="Lindquist E."/>
            <person name="Lucas S."/>
            <person name="Salamov A."/>
            <person name="McFadden G.I."/>
            <person name="Lane C.E."/>
            <person name="Keeling P.J."/>
            <person name="Gray M.W."/>
            <person name="Grigoriev I.V."/>
            <person name="Archibald J.M."/>
        </authorList>
    </citation>
    <scope>NUCLEOTIDE SEQUENCE</scope>
    <source>
        <strain evidence="13 15">CCMP2712</strain>
    </source>
</reference>
<dbReference type="InterPro" id="IPR015683">
    <property type="entry name" value="Ionotropic_Glu_rcpt"/>
</dbReference>
<gene>
    <name evidence="13" type="ORF">GUITHDRAFT_118811</name>
</gene>
<dbReference type="EMBL" id="JH993099">
    <property type="protein sequence ID" value="EKX34967.1"/>
    <property type="molecule type" value="Genomic_DNA"/>
</dbReference>
<dbReference type="STRING" id="905079.L1IFV9"/>
<dbReference type="InterPro" id="IPR001320">
    <property type="entry name" value="Iontro_rcpt_C"/>
</dbReference>
<evidence type="ECO:0000256" key="3">
    <source>
        <dbReference type="ARBA" id="ARBA00022692"/>
    </source>
</evidence>
<dbReference type="HOGENOM" id="CLU_332740_0_0_1"/>
<proteinExistence type="predicted"/>
<keyword evidence="3 11" id="KW-0812">Transmembrane</keyword>
<evidence type="ECO:0000256" key="5">
    <source>
        <dbReference type="ARBA" id="ARBA00023065"/>
    </source>
</evidence>
<evidence type="ECO:0000256" key="2">
    <source>
        <dbReference type="ARBA" id="ARBA00022448"/>
    </source>
</evidence>
<evidence type="ECO:0000256" key="6">
    <source>
        <dbReference type="ARBA" id="ARBA00023136"/>
    </source>
</evidence>
<keyword evidence="6 11" id="KW-0472">Membrane</keyword>